<keyword evidence="3" id="KW-0677">Repeat</keyword>
<evidence type="ECO:0000256" key="7">
    <source>
        <dbReference type="SAM" id="MobiDB-lite"/>
    </source>
</evidence>
<dbReference type="SMART" id="SM00320">
    <property type="entry name" value="WD40"/>
    <property type="match status" value="4"/>
</dbReference>
<dbReference type="PROSITE" id="PS50294">
    <property type="entry name" value="WD_REPEATS_REGION"/>
    <property type="match status" value="1"/>
</dbReference>
<dbReference type="GO" id="GO:1904263">
    <property type="term" value="P:positive regulation of TORC1 signaling"/>
    <property type="evidence" value="ECO:0007669"/>
    <property type="project" value="TreeGrafter"/>
</dbReference>
<dbReference type="Gene3D" id="2.130.10.10">
    <property type="entry name" value="YVTN repeat-like/Quinoprotein amine dehydrogenase"/>
    <property type="match status" value="1"/>
</dbReference>
<feature type="compositionally biased region" description="Low complexity" evidence="7">
    <location>
        <begin position="721"/>
        <end position="736"/>
    </location>
</feature>
<evidence type="ECO:0000313" key="8">
    <source>
        <dbReference type="EMBL" id="KAJ7774941.1"/>
    </source>
</evidence>
<dbReference type="Proteomes" id="UP001215598">
    <property type="component" value="Unassembled WGS sequence"/>
</dbReference>
<dbReference type="PANTHER" id="PTHR46200:SF1">
    <property type="entry name" value="GATOR COMPLEX PROTEIN WDR24"/>
    <property type="match status" value="1"/>
</dbReference>
<dbReference type="GO" id="GO:0061700">
    <property type="term" value="C:GATOR2 complex"/>
    <property type="evidence" value="ECO:0007669"/>
    <property type="project" value="TreeGrafter"/>
</dbReference>
<evidence type="ECO:0000256" key="1">
    <source>
        <dbReference type="ARBA" id="ARBA00022574"/>
    </source>
</evidence>
<evidence type="ECO:0000256" key="6">
    <source>
        <dbReference type="PROSITE-ProRule" id="PRU00221"/>
    </source>
</evidence>
<evidence type="ECO:0000256" key="2">
    <source>
        <dbReference type="ARBA" id="ARBA00022723"/>
    </source>
</evidence>
<reference evidence="8" key="1">
    <citation type="submission" date="2023-03" db="EMBL/GenBank/DDBJ databases">
        <title>Massive genome expansion in bonnet fungi (Mycena s.s.) driven by repeated elements and novel gene families across ecological guilds.</title>
        <authorList>
            <consortium name="Lawrence Berkeley National Laboratory"/>
            <person name="Harder C.B."/>
            <person name="Miyauchi S."/>
            <person name="Viragh M."/>
            <person name="Kuo A."/>
            <person name="Thoen E."/>
            <person name="Andreopoulos B."/>
            <person name="Lu D."/>
            <person name="Skrede I."/>
            <person name="Drula E."/>
            <person name="Henrissat B."/>
            <person name="Morin E."/>
            <person name="Kohler A."/>
            <person name="Barry K."/>
            <person name="LaButti K."/>
            <person name="Morin E."/>
            <person name="Salamov A."/>
            <person name="Lipzen A."/>
            <person name="Mereny Z."/>
            <person name="Hegedus B."/>
            <person name="Baldrian P."/>
            <person name="Stursova M."/>
            <person name="Weitz H."/>
            <person name="Taylor A."/>
            <person name="Grigoriev I.V."/>
            <person name="Nagy L.G."/>
            <person name="Martin F."/>
            <person name="Kauserud H."/>
        </authorList>
    </citation>
    <scope>NUCLEOTIDE SEQUENCE</scope>
    <source>
        <strain evidence="8">CBHHK182m</strain>
    </source>
</reference>
<feature type="compositionally biased region" description="Pro residues" evidence="7">
    <location>
        <begin position="594"/>
        <end position="605"/>
    </location>
</feature>
<dbReference type="SUPFAM" id="SSF50978">
    <property type="entry name" value="WD40 repeat-like"/>
    <property type="match status" value="1"/>
</dbReference>
<dbReference type="PANTHER" id="PTHR46200">
    <property type="entry name" value="GATOR COMPLEX PROTEIN WDR24"/>
    <property type="match status" value="1"/>
</dbReference>
<evidence type="ECO:0000256" key="4">
    <source>
        <dbReference type="ARBA" id="ARBA00022771"/>
    </source>
</evidence>
<feature type="compositionally biased region" description="Basic and acidic residues" evidence="7">
    <location>
        <begin position="833"/>
        <end position="846"/>
    </location>
</feature>
<feature type="repeat" description="WD" evidence="6">
    <location>
        <begin position="161"/>
        <end position="203"/>
    </location>
</feature>
<comment type="caution">
    <text evidence="8">The sequence shown here is derived from an EMBL/GenBank/DDBJ whole genome shotgun (WGS) entry which is preliminary data.</text>
</comment>
<feature type="compositionally biased region" description="Low complexity" evidence="7">
    <location>
        <begin position="750"/>
        <end position="759"/>
    </location>
</feature>
<dbReference type="InterPro" id="IPR037590">
    <property type="entry name" value="WDR24"/>
</dbReference>
<dbReference type="GO" id="GO:0016239">
    <property type="term" value="P:positive regulation of macroautophagy"/>
    <property type="evidence" value="ECO:0007669"/>
    <property type="project" value="TreeGrafter"/>
</dbReference>
<evidence type="ECO:0000256" key="3">
    <source>
        <dbReference type="ARBA" id="ARBA00022737"/>
    </source>
</evidence>
<organism evidence="8 9">
    <name type="scientific">Mycena metata</name>
    <dbReference type="NCBI Taxonomy" id="1033252"/>
    <lineage>
        <taxon>Eukaryota</taxon>
        <taxon>Fungi</taxon>
        <taxon>Dikarya</taxon>
        <taxon>Basidiomycota</taxon>
        <taxon>Agaricomycotina</taxon>
        <taxon>Agaricomycetes</taxon>
        <taxon>Agaricomycetidae</taxon>
        <taxon>Agaricales</taxon>
        <taxon>Marasmiineae</taxon>
        <taxon>Mycenaceae</taxon>
        <taxon>Mycena</taxon>
    </lineage>
</organism>
<dbReference type="GO" id="GO:0005829">
    <property type="term" value="C:cytosol"/>
    <property type="evidence" value="ECO:0007669"/>
    <property type="project" value="TreeGrafter"/>
</dbReference>
<dbReference type="InterPro" id="IPR001680">
    <property type="entry name" value="WD40_rpt"/>
</dbReference>
<gene>
    <name evidence="8" type="ORF">B0H16DRAFT_1303341</name>
</gene>
<feature type="region of interest" description="Disordered" evidence="7">
    <location>
        <begin position="1144"/>
        <end position="1169"/>
    </location>
</feature>
<feature type="region of interest" description="Disordered" evidence="7">
    <location>
        <begin position="594"/>
        <end position="613"/>
    </location>
</feature>
<keyword evidence="2" id="KW-0479">Metal-binding</keyword>
<sequence length="1199" mass="129687">MNGPLTIHTLDLPDVYSDSRTHWPGTNGRPPSNPDAIRNVRLPRATPSGGTISRSEDGRRCAVAGTECGAIVHLRIIRVSDPDDKHPNTEHKSNVGAGGYRLDASRNMWEGSGLKTDSANTDVAWCHGLAFNHKILTSARNGDLIMWDLNKSGSSKYERKTKDHSRSIHKLAVSHVVHHYVVTGSADGDMRVWDIKDMEKSIMRIHHPTAVRALAFSPSSSTPLQAIVGLDNGSIYRWELRMGQRGLLDRLPVAHTASVTSLDWHLPDGSENEATGGLGWVVSAGLDRCVKIWDLSQPNSSATNPNTSAGHIPHKPTYTLHPSFPVRRVLWRPGYECEIAVVSNANAEFGSGNFSDEGPVPGPSALGVGSARAGSASTSNALASSVAAGPSKEGRERGSGSGIGDAVEIWDARRGWIAKWTVRGSSIEGGVTDIAFRDSHAIWATHSSGMFSQIDLREASKPIDSIPRMAAAWEASGSLAFVADRKFRWEAPYDDMRPGFQPTTENRKARKLVKSIGDEPCKPDTQTVGTYTSESVVEEVDMFTKLAKGYMFEGGDRRALCEMNAQIAFEAGKVQVAQMWLLLASSLTNLVPELPPTPPRSPPAPYSALPTSASAPPAIASNYSFPPIPNSDTSDLITKTEKSPGRASSKASPHDARSSSTSTSRKLTPTSSSASSPRLQVSSLPPVTPRPPSRSAYMGRRQSGDSGVGGSRRPSHHRKLSMSSSLPNSSGASPNNTRHIGEGALDDSDSSSSGSTGVDVGDEMTIDGGAASSDENSAVVSPSLMPTRMMTAAHPSPLSKIAGLQRWPEDEEEETADQVDDDETSSPSPMSTDTDKSSEDGDDLRFKSPQQRQKSKSSVNRKPRLKSRSRSSTLASLAAPALSRTLVHQSSRSSILTVTAGETSFHDSGAGVKAEETLRDIRSHRHQKSQAVSDFLLDQKEVMDESRLKGLPSVDESKLTERRMEFVHADEDGIRQMTWEVLREALESFADEGDVQTCAMLAVVAPQELHIGPKRTLRFLESYIDILTRMQLHTCAAYLRKFCQTEDVRSSTLLETQIHTSCGKCRKPLVVAAGIQTPGTLVKGGFAFCLACKAACVTCAICRLPVRTLLFQCSICHHGGHQACYRRYYMEHPMVPIPSALVLSPESRGRQRSRTADDETTFTGSSQDDYHTAFHPQAKRLGHPCVSGCGHWCWAAAAD</sequence>
<evidence type="ECO:0008006" key="10">
    <source>
        <dbReference type="Google" id="ProtNLM"/>
    </source>
</evidence>
<dbReference type="AlphaFoldDB" id="A0AAD7JZ25"/>
<evidence type="ECO:0000313" key="9">
    <source>
        <dbReference type="Proteomes" id="UP001215598"/>
    </source>
</evidence>
<dbReference type="GO" id="GO:0008270">
    <property type="term" value="F:zinc ion binding"/>
    <property type="evidence" value="ECO:0007669"/>
    <property type="project" value="UniProtKB-KW"/>
</dbReference>
<keyword evidence="1 6" id="KW-0853">WD repeat</keyword>
<feature type="compositionally biased region" description="Low complexity" evidence="7">
    <location>
        <begin position="658"/>
        <end position="673"/>
    </location>
</feature>
<feature type="repeat" description="WD" evidence="6">
    <location>
        <begin position="281"/>
        <end position="303"/>
    </location>
</feature>
<keyword evidence="4" id="KW-0863">Zinc-finger</keyword>
<feature type="region of interest" description="Disordered" evidence="7">
    <location>
        <begin position="382"/>
        <end position="402"/>
    </location>
</feature>
<dbReference type="EMBL" id="JARKIB010000011">
    <property type="protein sequence ID" value="KAJ7774941.1"/>
    <property type="molecule type" value="Genomic_DNA"/>
</dbReference>
<dbReference type="GO" id="GO:0005774">
    <property type="term" value="C:vacuolar membrane"/>
    <property type="evidence" value="ECO:0007669"/>
    <property type="project" value="TreeGrafter"/>
</dbReference>
<keyword evidence="9" id="KW-1185">Reference proteome</keyword>
<proteinExistence type="predicted"/>
<feature type="compositionally biased region" description="Basic residues" evidence="7">
    <location>
        <begin position="853"/>
        <end position="869"/>
    </location>
</feature>
<dbReference type="InterPro" id="IPR036322">
    <property type="entry name" value="WD40_repeat_dom_sf"/>
</dbReference>
<dbReference type="PROSITE" id="PS00678">
    <property type="entry name" value="WD_REPEATS_1"/>
    <property type="match status" value="1"/>
</dbReference>
<dbReference type="InterPro" id="IPR015943">
    <property type="entry name" value="WD40/YVTN_repeat-like_dom_sf"/>
</dbReference>
<protein>
    <recommendedName>
        <fullName evidence="10">WD40 repeat-like protein</fullName>
    </recommendedName>
</protein>
<accession>A0AAD7JZ25</accession>
<evidence type="ECO:0000256" key="5">
    <source>
        <dbReference type="ARBA" id="ARBA00022833"/>
    </source>
</evidence>
<dbReference type="InterPro" id="IPR019775">
    <property type="entry name" value="WD40_repeat_CS"/>
</dbReference>
<feature type="compositionally biased region" description="Polar residues" evidence="7">
    <location>
        <begin position="674"/>
        <end position="685"/>
    </location>
</feature>
<dbReference type="PROSITE" id="PS50082">
    <property type="entry name" value="WD_REPEATS_2"/>
    <property type="match status" value="2"/>
</dbReference>
<name>A0AAD7JZ25_9AGAR</name>
<dbReference type="Pfam" id="PF00400">
    <property type="entry name" value="WD40"/>
    <property type="match status" value="2"/>
</dbReference>
<feature type="region of interest" description="Disordered" evidence="7">
    <location>
        <begin position="618"/>
        <end position="877"/>
    </location>
</feature>
<feature type="compositionally biased region" description="Acidic residues" evidence="7">
    <location>
        <begin position="809"/>
        <end position="824"/>
    </location>
</feature>
<feature type="region of interest" description="Disordered" evidence="7">
    <location>
        <begin position="15"/>
        <end position="58"/>
    </location>
</feature>
<keyword evidence="5" id="KW-0862">Zinc</keyword>